<dbReference type="Pfam" id="PF07801">
    <property type="entry name" value="DUF1647"/>
    <property type="match status" value="1"/>
</dbReference>
<protein>
    <submittedName>
        <fullName evidence="1">Uncharacterized protein</fullName>
    </submittedName>
</protein>
<sequence length="302" mass="35687">MKTSLKLVSGANDRYIITLLDFINSLNNIKFIMTNVVIYNYGLNENNINKLINLQNKFGFNIENFNFSKYPDYVNFNNYEYINCSYAFKPITIYLESLKDEYNYIIWSDCANRLTSNNILQIMNTLNEENFYSPITAYPNTIESLELHHPKCLQYFKLEKEVINIPQRNGAIIGLKNNANGKDILNYWYNCCLNKDVICPNGSSRNNHRQDQSVLSMIMYIYEKNNNKKFNSSNFGIKQWVKLDNTDKLLNNLTPFKLIDKKTQRQLAVIYCKDINEAIETYFERKKYYMNRADFLNNFHVS</sequence>
<evidence type="ECO:0000313" key="1">
    <source>
        <dbReference type="EMBL" id="QHT08564.1"/>
    </source>
</evidence>
<proteinExistence type="predicted"/>
<reference evidence="1" key="1">
    <citation type="journal article" date="2020" name="Nature">
        <title>Giant virus diversity and host interactions through global metagenomics.</title>
        <authorList>
            <person name="Schulz F."/>
            <person name="Roux S."/>
            <person name="Paez-Espino D."/>
            <person name="Jungbluth S."/>
            <person name="Walsh D.A."/>
            <person name="Denef V.J."/>
            <person name="McMahon K.D."/>
            <person name="Konstantinidis K.T."/>
            <person name="Eloe-Fadrosh E.A."/>
            <person name="Kyrpides N.C."/>
            <person name="Woyke T."/>
        </authorList>
    </citation>
    <scope>NUCLEOTIDE SEQUENCE</scope>
    <source>
        <strain evidence="1">GVMAG-M-3300023109-53</strain>
    </source>
</reference>
<name>A0A6C0CXR5_9ZZZZ</name>
<dbReference type="InterPro" id="IPR012444">
    <property type="entry name" value="DUF1647"/>
</dbReference>
<accession>A0A6C0CXR5</accession>
<organism evidence="1">
    <name type="scientific">viral metagenome</name>
    <dbReference type="NCBI Taxonomy" id="1070528"/>
    <lineage>
        <taxon>unclassified sequences</taxon>
        <taxon>metagenomes</taxon>
        <taxon>organismal metagenomes</taxon>
    </lineage>
</organism>
<dbReference type="PANTHER" id="PTHR31389">
    <property type="entry name" value="LD39211P"/>
    <property type="match status" value="1"/>
</dbReference>
<dbReference type="EMBL" id="MN739499">
    <property type="protein sequence ID" value="QHT08564.1"/>
    <property type="molecule type" value="Genomic_DNA"/>
</dbReference>
<dbReference type="PANTHER" id="PTHR31389:SF4">
    <property type="entry name" value="LD39211P"/>
    <property type="match status" value="1"/>
</dbReference>
<dbReference type="AlphaFoldDB" id="A0A6C0CXR5"/>